<proteinExistence type="predicted"/>
<gene>
    <name evidence="1" type="ORF">NIES80_05090</name>
</gene>
<protein>
    <submittedName>
        <fullName evidence="1">Uncharacterized protein</fullName>
    </submittedName>
</protein>
<comment type="caution">
    <text evidence="1">The sequence shown here is derived from an EMBL/GenBank/DDBJ whole genome shotgun (WGS) entry which is preliminary data.</text>
</comment>
<dbReference type="EMBL" id="BJCF01000003">
    <property type="protein sequence ID" value="GCL40820.1"/>
    <property type="molecule type" value="Genomic_DNA"/>
</dbReference>
<reference evidence="2" key="1">
    <citation type="submission" date="2019-02" db="EMBL/GenBank/DDBJ databases">
        <title>Draft genome sequence of Dolichospermum planctonicum NIES-80.</title>
        <authorList>
            <person name="Yamaguchi H."/>
            <person name="Suzuki S."/>
            <person name="Kawachi M."/>
        </authorList>
    </citation>
    <scope>NUCLEOTIDE SEQUENCE [LARGE SCALE GENOMIC DNA]</scope>
    <source>
        <strain evidence="2">NIES-80</strain>
    </source>
</reference>
<organism evidence="1 2">
    <name type="scientific">Dolichospermum planctonicum</name>
    <dbReference type="NCBI Taxonomy" id="136072"/>
    <lineage>
        <taxon>Bacteria</taxon>
        <taxon>Bacillati</taxon>
        <taxon>Cyanobacteriota</taxon>
        <taxon>Cyanophyceae</taxon>
        <taxon>Nostocales</taxon>
        <taxon>Aphanizomenonaceae</taxon>
        <taxon>Dolichospermum</taxon>
    </lineage>
</organism>
<evidence type="ECO:0000313" key="2">
    <source>
        <dbReference type="Proteomes" id="UP000299367"/>
    </source>
</evidence>
<dbReference type="AlphaFoldDB" id="A0A480A6Y5"/>
<sequence length="46" mass="5509">MIRLFQQTLYRKTWPIFCGEKSVIHIQCELSEVFNQTITYAQTKQS</sequence>
<dbReference type="Proteomes" id="UP000299367">
    <property type="component" value="Unassembled WGS sequence"/>
</dbReference>
<evidence type="ECO:0000313" key="1">
    <source>
        <dbReference type="EMBL" id="GCL40820.1"/>
    </source>
</evidence>
<accession>A0A480A6Y5</accession>
<name>A0A480A6Y5_9CYAN</name>